<evidence type="ECO:0000313" key="2">
    <source>
        <dbReference type="Proteomes" id="UP000440224"/>
    </source>
</evidence>
<comment type="caution">
    <text evidence="1">The sequence shown here is derived from an EMBL/GenBank/DDBJ whole genome shotgun (WGS) entry which is preliminary data.</text>
</comment>
<gene>
    <name evidence="1" type="ORF">GF068_05495</name>
</gene>
<dbReference type="CDD" id="cd00657">
    <property type="entry name" value="Ferritin_like"/>
    <property type="match status" value="1"/>
</dbReference>
<sequence length="378" mass="43828">MQSQIDAYFEAIEVMFSVKDPKVLGALGPASVRGLLLHRGKQGTPTDMPAAHAAHFDWSYPSDQPEMADLYRRAKVGQWNGDDLPWETSVDPLDPERPLIPEEFLNFDYIEEFGIKLDKKERTELSYSMCSWMLSQFLHGEQGALFAAAQVTEAVQFFDGKLYGATQVMDEGRHVEVFNRYLDTKLHKLYQINDNLFVIIDSLMTDGRWDMKFLGMQIMVEGLALGAFGTLYRQTKEPLLKELLKMVIQDEARHVHYGVCALREHFTKHITERERQEREDWAFEVALLMRNRFAAYEVFEEWFEGRLTRAQWRDVVYRSKGMDQFRTVMFSRLVPNLREIGLLSPRIMPRYEEVGLMRYFGGAAADKLTAESLLSDPH</sequence>
<dbReference type="GO" id="GO:0016491">
    <property type="term" value="F:oxidoreductase activity"/>
    <property type="evidence" value="ECO:0007669"/>
    <property type="project" value="InterPro"/>
</dbReference>
<dbReference type="AlphaFoldDB" id="A0A6N7PH92"/>
<dbReference type="InterPro" id="IPR012348">
    <property type="entry name" value="RNR-like"/>
</dbReference>
<dbReference type="InterPro" id="IPR009078">
    <property type="entry name" value="Ferritin-like_SF"/>
</dbReference>
<evidence type="ECO:0008006" key="3">
    <source>
        <dbReference type="Google" id="ProtNLM"/>
    </source>
</evidence>
<dbReference type="Proteomes" id="UP000440224">
    <property type="component" value="Unassembled WGS sequence"/>
</dbReference>
<dbReference type="Gene3D" id="1.10.620.20">
    <property type="entry name" value="Ribonucleotide Reductase, subunit A"/>
    <property type="match status" value="1"/>
</dbReference>
<reference evidence="1 2" key="1">
    <citation type="submission" date="2019-10" db="EMBL/GenBank/DDBJ databases">
        <title>A soil myxobacterium in the family Polyangiaceae.</title>
        <authorList>
            <person name="Li Y."/>
            <person name="Wang J."/>
        </authorList>
    </citation>
    <scope>NUCLEOTIDE SEQUENCE [LARGE SCALE GENOMIC DNA]</scope>
    <source>
        <strain evidence="1 2">DSM 14734</strain>
    </source>
</reference>
<keyword evidence="2" id="KW-1185">Reference proteome</keyword>
<protein>
    <recommendedName>
        <fullName evidence="3">Ferritin-like domain-containing protein</fullName>
    </recommendedName>
</protein>
<dbReference type="EMBL" id="WJIE01000001">
    <property type="protein sequence ID" value="MRG91379.1"/>
    <property type="molecule type" value="Genomic_DNA"/>
</dbReference>
<evidence type="ECO:0000313" key="1">
    <source>
        <dbReference type="EMBL" id="MRG91379.1"/>
    </source>
</evidence>
<organism evidence="1 2">
    <name type="scientific">Polyangium spumosum</name>
    <dbReference type="NCBI Taxonomy" id="889282"/>
    <lineage>
        <taxon>Bacteria</taxon>
        <taxon>Pseudomonadati</taxon>
        <taxon>Myxococcota</taxon>
        <taxon>Polyangia</taxon>
        <taxon>Polyangiales</taxon>
        <taxon>Polyangiaceae</taxon>
        <taxon>Polyangium</taxon>
    </lineage>
</organism>
<proteinExistence type="predicted"/>
<name>A0A6N7PH92_9BACT</name>
<dbReference type="SUPFAM" id="SSF47240">
    <property type="entry name" value="Ferritin-like"/>
    <property type="match status" value="1"/>
</dbReference>
<dbReference type="OrthoDB" id="5500270at2"/>
<accession>A0A6N7PH92</accession>